<feature type="region of interest" description="Disordered" evidence="1">
    <location>
        <begin position="71"/>
        <end position="107"/>
    </location>
</feature>
<reference evidence="2 3" key="1">
    <citation type="submission" date="2024-10" db="EMBL/GenBank/DDBJ databases">
        <title>The Natural Products Discovery Center: Release of the First 8490 Sequenced Strains for Exploring Actinobacteria Biosynthetic Diversity.</title>
        <authorList>
            <person name="Kalkreuter E."/>
            <person name="Kautsar S.A."/>
            <person name="Yang D."/>
            <person name="Bader C.D."/>
            <person name="Teijaro C.N."/>
            <person name="Fluegel L."/>
            <person name="Davis C.M."/>
            <person name="Simpson J.R."/>
            <person name="Lauterbach L."/>
            <person name="Steele A.D."/>
            <person name="Gui C."/>
            <person name="Meng S."/>
            <person name="Li G."/>
            <person name="Viehrig K."/>
            <person name="Ye F."/>
            <person name="Su P."/>
            <person name="Kiefer A.F."/>
            <person name="Nichols A."/>
            <person name="Cepeda A.J."/>
            <person name="Yan W."/>
            <person name="Fan B."/>
            <person name="Jiang Y."/>
            <person name="Adhikari A."/>
            <person name="Zheng C.-J."/>
            <person name="Schuster L."/>
            <person name="Cowan T.M."/>
            <person name="Smanski M.J."/>
            <person name="Chevrette M.G."/>
            <person name="De Carvalho L.P.S."/>
            <person name="Shen B."/>
        </authorList>
    </citation>
    <scope>NUCLEOTIDE SEQUENCE [LARGE SCALE GENOMIC DNA]</scope>
    <source>
        <strain evidence="2 3">NPDC001650</strain>
    </source>
</reference>
<keyword evidence="3" id="KW-1185">Reference proteome</keyword>
<comment type="caution">
    <text evidence="2">The sequence shown here is derived from an EMBL/GenBank/DDBJ whole genome shotgun (WGS) entry which is preliminary data.</text>
</comment>
<protein>
    <submittedName>
        <fullName evidence="2">Uncharacterized protein</fullName>
    </submittedName>
</protein>
<sequence length="107" mass="12025">MNAAQQHMLDLYRAAQLDQPAPPAPGTGDVEAYRSFRTWRAFQGVVDERLAARRARRADLLRLLLLRSSRRPSAPRPAVVRPSAVRSYPAQDRTRRVPDACGRTAEC</sequence>
<organism evidence="2 3">
    <name type="scientific">Streptomyces nondiastaticus</name>
    <dbReference type="NCBI Taxonomy" id="3154512"/>
    <lineage>
        <taxon>Bacteria</taxon>
        <taxon>Bacillati</taxon>
        <taxon>Actinomycetota</taxon>
        <taxon>Actinomycetes</taxon>
        <taxon>Kitasatosporales</taxon>
        <taxon>Streptomycetaceae</taxon>
        <taxon>Streptomyces</taxon>
    </lineage>
</organism>
<gene>
    <name evidence="2" type="ORF">ACFYZM_13245</name>
</gene>
<evidence type="ECO:0000313" key="3">
    <source>
        <dbReference type="Proteomes" id="UP001602123"/>
    </source>
</evidence>
<proteinExistence type="predicted"/>
<evidence type="ECO:0000313" key="2">
    <source>
        <dbReference type="EMBL" id="MFF4217226.1"/>
    </source>
</evidence>
<dbReference type="EMBL" id="JBIAUT010000003">
    <property type="protein sequence ID" value="MFF4217226.1"/>
    <property type="molecule type" value="Genomic_DNA"/>
</dbReference>
<dbReference type="RefSeq" id="WP_388626927.1">
    <property type="nucleotide sequence ID" value="NZ_JBIAUT010000003.1"/>
</dbReference>
<name>A0ABW6TY02_9ACTN</name>
<dbReference type="Proteomes" id="UP001602123">
    <property type="component" value="Unassembled WGS sequence"/>
</dbReference>
<feature type="compositionally biased region" description="Low complexity" evidence="1">
    <location>
        <begin position="76"/>
        <end position="87"/>
    </location>
</feature>
<evidence type="ECO:0000256" key="1">
    <source>
        <dbReference type="SAM" id="MobiDB-lite"/>
    </source>
</evidence>
<accession>A0ABW6TY02</accession>